<dbReference type="GO" id="GO:0006281">
    <property type="term" value="P:DNA repair"/>
    <property type="evidence" value="ECO:0007669"/>
    <property type="project" value="InterPro"/>
</dbReference>
<dbReference type="InterPro" id="IPR051055">
    <property type="entry name" value="PIF1_helicase"/>
</dbReference>
<dbReference type="SMART" id="SM00382">
    <property type="entry name" value="AAA"/>
    <property type="match status" value="1"/>
</dbReference>
<dbReference type="PANTHER" id="PTHR47642">
    <property type="entry name" value="ATP-DEPENDENT DNA HELICASE"/>
    <property type="match status" value="1"/>
</dbReference>
<name>A0A6C0H7A7_9ZZZZ</name>
<dbReference type="InterPro" id="IPR027417">
    <property type="entry name" value="P-loop_NTPase"/>
</dbReference>
<evidence type="ECO:0000313" key="2">
    <source>
        <dbReference type="EMBL" id="QHT76369.1"/>
    </source>
</evidence>
<accession>A0A6C0H7A7</accession>
<organism evidence="2">
    <name type="scientific">viral metagenome</name>
    <dbReference type="NCBI Taxonomy" id="1070528"/>
    <lineage>
        <taxon>unclassified sequences</taxon>
        <taxon>metagenomes</taxon>
        <taxon>organismal metagenomes</taxon>
    </lineage>
</organism>
<evidence type="ECO:0000259" key="1">
    <source>
        <dbReference type="SMART" id="SM00382"/>
    </source>
</evidence>
<dbReference type="GO" id="GO:0000723">
    <property type="term" value="P:telomere maintenance"/>
    <property type="evidence" value="ECO:0007669"/>
    <property type="project" value="InterPro"/>
</dbReference>
<feature type="domain" description="AAA+ ATPase" evidence="1">
    <location>
        <begin position="292"/>
        <end position="442"/>
    </location>
</feature>
<dbReference type="InterPro" id="IPR010285">
    <property type="entry name" value="DNA_helicase_pif1-like_DEAD"/>
</dbReference>
<dbReference type="Gene3D" id="3.40.50.300">
    <property type="entry name" value="P-loop containing nucleotide triphosphate hydrolases"/>
    <property type="match status" value="2"/>
</dbReference>
<dbReference type="AlphaFoldDB" id="A0A6C0H7A7"/>
<protein>
    <recommendedName>
        <fullName evidence="1">AAA+ ATPase domain-containing protein</fullName>
    </recommendedName>
</protein>
<reference evidence="2" key="1">
    <citation type="journal article" date="2020" name="Nature">
        <title>Giant virus diversity and host interactions through global metagenomics.</title>
        <authorList>
            <person name="Schulz F."/>
            <person name="Roux S."/>
            <person name="Paez-Espino D."/>
            <person name="Jungbluth S."/>
            <person name="Walsh D.A."/>
            <person name="Denef V.J."/>
            <person name="McMahon K.D."/>
            <person name="Konstantinidis K.T."/>
            <person name="Eloe-Fadrosh E.A."/>
            <person name="Kyrpides N.C."/>
            <person name="Woyke T."/>
        </authorList>
    </citation>
    <scope>NUCLEOTIDE SEQUENCE</scope>
    <source>
        <strain evidence="2">GVMAG-M-3300023179-82</strain>
    </source>
</reference>
<dbReference type="Pfam" id="PF05970">
    <property type="entry name" value="PIF1"/>
    <property type="match status" value="1"/>
</dbReference>
<dbReference type="SUPFAM" id="SSF52540">
    <property type="entry name" value="P-loop containing nucleoside triphosphate hydrolases"/>
    <property type="match status" value="2"/>
</dbReference>
<proteinExistence type="predicted"/>
<dbReference type="EMBL" id="MN739896">
    <property type="protein sequence ID" value="QHT76369.1"/>
    <property type="molecule type" value="Genomic_DNA"/>
</dbReference>
<dbReference type="InterPro" id="IPR003593">
    <property type="entry name" value="AAA+_ATPase"/>
</dbReference>
<dbReference type="GO" id="GO:0003678">
    <property type="term" value="F:DNA helicase activity"/>
    <property type="evidence" value="ECO:0007669"/>
    <property type="project" value="InterPro"/>
</dbReference>
<dbReference type="CDD" id="cd18809">
    <property type="entry name" value="SF1_C_RecD"/>
    <property type="match status" value="1"/>
</dbReference>
<sequence length="694" mass="80117">MKIIYIKILLLLLLMDNYDNKDWHDNDSNILFNELKQDSYSIKNIALKLNKSEECIEFNINNILNQLINIYEIDINIITNIIKISKDEIELRTYKKTNNGKKWTRNDIEVLFDELKKESYSIKNIALKLKRKETAIQIKINMILDELLNVYCIDVDVIYKIINLPKNEILCITNITNSESSKPTKENKNKLNNNEITILCSELRKRNSISNIAIILNHSELVIKNKIINILDQLINIYKINIDIITENINITKEEINNYLYPDNNIIITNSINVDPIILNEDQQKILNVFKNKKNIFITGPAGTGKSITIKKIIEYCINTNINYGVTATTGAAALLINGRTIHSYLGIGISNKTPKELFNHVRYKFPHIMKKIRNLEVLIIDEISMMSSEFFDNISKYLSICRTNILPFGNIQIVLTGDFCQLESVSGDYCFNSESWTKLKLEIIYLSKMIRQNNDKNFQKILRELRYGICSDKTYDILSKCINTTFTNIKPTILYPKNIDVDKINNDEYIKLINDGSINKQYPIIYSTDNNKTIIEQTKKWIKSLDIPETINLCIDAQVVITTNITPILVNGTRGKVIELFTDKIIIELINGELIPIHYYKSIYTENTNLFFWYMPLKLAYALTIHKSQGMTLDAIEIDIGNNIFASGQAYTAISRAKDLKNIKITALSKNSFIIKDQVIDFYSQIDPKLKIN</sequence>